<dbReference type="AlphaFoldDB" id="A0ABD2AD16"/>
<comment type="caution">
    <text evidence="1">The sequence shown here is derived from an EMBL/GenBank/DDBJ whole genome shotgun (WGS) entry which is preliminary data.</text>
</comment>
<accession>A0ABD2AD16</accession>
<reference evidence="1 2" key="1">
    <citation type="journal article" date="2024" name="Ann. Entomol. Soc. Am.">
        <title>Genomic analyses of the southern and eastern yellowjacket wasps (Hymenoptera: Vespidae) reveal evolutionary signatures of social life.</title>
        <authorList>
            <person name="Catto M.A."/>
            <person name="Caine P.B."/>
            <person name="Orr S.E."/>
            <person name="Hunt B.G."/>
            <person name="Goodisman M.A.D."/>
        </authorList>
    </citation>
    <scope>NUCLEOTIDE SEQUENCE [LARGE SCALE GENOMIC DNA]</scope>
    <source>
        <strain evidence="1">233</strain>
        <tissue evidence="1">Head and thorax</tissue>
    </source>
</reference>
<sequence>DLWTVILQVSLSFISDSTRLYSFTRRNTKSKSWFVKIDQRGDYAIVMQNDEPRFFIDIREMNNMEK</sequence>
<dbReference type="EMBL" id="JAUDFV010000152">
    <property type="protein sequence ID" value="KAL2718514.1"/>
    <property type="molecule type" value="Genomic_DNA"/>
</dbReference>
<evidence type="ECO:0000313" key="2">
    <source>
        <dbReference type="Proteomes" id="UP001607302"/>
    </source>
</evidence>
<protein>
    <submittedName>
        <fullName evidence="1">Uncharacterized protein</fullName>
    </submittedName>
</protein>
<feature type="non-terminal residue" evidence="1">
    <location>
        <position position="1"/>
    </location>
</feature>
<gene>
    <name evidence="1" type="ORF">V1478_012390</name>
</gene>
<name>A0ABD2AD16_VESSQ</name>
<keyword evidence="2" id="KW-1185">Reference proteome</keyword>
<dbReference type="Proteomes" id="UP001607302">
    <property type="component" value="Unassembled WGS sequence"/>
</dbReference>
<evidence type="ECO:0000313" key="1">
    <source>
        <dbReference type="EMBL" id="KAL2718514.1"/>
    </source>
</evidence>
<proteinExistence type="predicted"/>
<organism evidence="1 2">
    <name type="scientific">Vespula squamosa</name>
    <name type="common">Southern yellow jacket</name>
    <name type="synonym">Wasp</name>
    <dbReference type="NCBI Taxonomy" id="30214"/>
    <lineage>
        <taxon>Eukaryota</taxon>
        <taxon>Metazoa</taxon>
        <taxon>Ecdysozoa</taxon>
        <taxon>Arthropoda</taxon>
        <taxon>Hexapoda</taxon>
        <taxon>Insecta</taxon>
        <taxon>Pterygota</taxon>
        <taxon>Neoptera</taxon>
        <taxon>Endopterygota</taxon>
        <taxon>Hymenoptera</taxon>
        <taxon>Apocrita</taxon>
        <taxon>Aculeata</taxon>
        <taxon>Vespoidea</taxon>
        <taxon>Vespidae</taxon>
        <taxon>Vespinae</taxon>
        <taxon>Vespula</taxon>
    </lineage>
</organism>